<protein>
    <recommendedName>
        <fullName evidence="6">Large ribosomal subunit protein mL43</fullName>
    </recommendedName>
</protein>
<sequence>MPLSAIKTVSKAQNGVGAFILPLRRLDLHYCDWAGSSRGMNAYLRNHLSRFASSNPQIEIRVSPKPHRHPVIIGHYINSRRRAICVKNLQVEGVREKVEYLRNHTGEKNRKIGWDKVRSLNESVRGVWSPFHGARIRI</sequence>
<dbReference type="AlphaFoldDB" id="A0A9P4MWY3"/>
<comment type="similarity">
    <text evidence="2">Belongs to the mitochondrion-specific ribosomal protein mL43 family.</text>
</comment>
<reference evidence="9" key="1">
    <citation type="journal article" date="2020" name="Stud. Mycol.">
        <title>101 Dothideomycetes genomes: A test case for predicting lifestyles and emergence of pathogens.</title>
        <authorList>
            <person name="Haridas S."/>
            <person name="Albert R."/>
            <person name="Binder M."/>
            <person name="Bloem J."/>
            <person name="LaButti K."/>
            <person name="Salamov A."/>
            <person name="Andreopoulos B."/>
            <person name="Baker S."/>
            <person name="Barry K."/>
            <person name="Bills G."/>
            <person name="Bluhm B."/>
            <person name="Cannon C."/>
            <person name="Castanera R."/>
            <person name="Culley D."/>
            <person name="Daum C."/>
            <person name="Ezra D."/>
            <person name="Gonzalez J."/>
            <person name="Henrissat B."/>
            <person name="Kuo A."/>
            <person name="Liang C."/>
            <person name="Lipzen A."/>
            <person name="Lutzoni F."/>
            <person name="Magnuson J."/>
            <person name="Mondo S."/>
            <person name="Nolan M."/>
            <person name="Ohm R."/>
            <person name="Pangilinan J."/>
            <person name="Park H.-J."/>
            <person name="Ramirez L."/>
            <person name="Alfaro M."/>
            <person name="Sun H."/>
            <person name="Tritt A."/>
            <person name="Yoshinaga Y."/>
            <person name="Zwiers L.-H."/>
            <person name="Turgeon B."/>
            <person name="Goodwin S."/>
            <person name="Spatafora J."/>
            <person name="Crous P."/>
            <person name="Grigoriev I."/>
        </authorList>
    </citation>
    <scope>NUCLEOTIDE SEQUENCE [LARGE SCALE GENOMIC DNA]</scope>
    <source>
        <strain evidence="9">CBS 304.66</strain>
    </source>
</reference>
<dbReference type="GO" id="GO:0003735">
    <property type="term" value="F:structural constituent of ribosome"/>
    <property type="evidence" value="ECO:0007669"/>
    <property type="project" value="InterPro"/>
</dbReference>
<evidence type="ECO:0000313" key="9">
    <source>
        <dbReference type="Proteomes" id="UP000800093"/>
    </source>
</evidence>
<dbReference type="EMBL" id="ML986897">
    <property type="protein sequence ID" value="KAF2257637.1"/>
    <property type="molecule type" value="Genomic_DNA"/>
</dbReference>
<dbReference type="PANTHER" id="PTHR21396">
    <property type="entry name" value="39S RIBOSOMAL PROTEIN L43"/>
    <property type="match status" value="1"/>
</dbReference>
<dbReference type="Proteomes" id="UP000800093">
    <property type="component" value="Unassembled WGS sequence"/>
</dbReference>
<evidence type="ECO:0000313" key="8">
    <source>
        <dbReference type="EMBL" id="KAF2257637.1"/>
    </source>
</evidence>
<feature type="domain" description="Ribosomal protein/NADH dehydrogenase" evidence="7">
    <location>
        <begin position="32"/>
        <end position="105"/>
    </location>
</feature>
<accession>A0A9P4MWY3</accession>
<evidence type="ECO:0000256" key="5">
    <source>
        <dbReference type="ARBA" id="ARBA00023274"/>
    </source>
</evidence>
<proteinExistence type="inferred from homology"/>
<evidence type="ECO:0000256" key="1">
    <source>
        <dbReference type="ARBA" id="ARBA00004173"/>
    </source>
</evidence>
<dbReference type="Gene3D" id="3.40.30.10">
    <property type="entry name" value="Glutaredoxin"/>
    <property type="match status" value="1"/>
</dbReference>
<dbReference type="PANTHER" id="PTHR21396:SF2">
    <property type="entry name" value="LARGE RIBOSOMAL SUBUNIT PROTEIN ML43"/>
    <property type="match status" value="1"/>
</dbReference>
<evidence type="ECO:0000256" key="3">
    <source>
        <dbReference type="ARBA" id="ARBA00022980"/>
    </source>
</evidence>
<dbReference type="InterPro" id="IPR007741">
    <property type="entry name" value="Ribosomal_mL43/mS25/NADH_DH"/>
</dbReference>
<organism evidence="8 9">
    <name type="scientific">Lojkania enalia</name>
    <dbReference type="NCBI Taxonomy" id="147567"/>
    <lineage>
        <taxon>Eukaryota</taxon>
        <taxon>Fungi</taxon>
        <taxon>Dikarya</taxon>
        <taxon>Ascomycota</taxon>
        <taxon>Pezizomycotina</taxon>
        <taxon>Dothideomycetes</taxon>
        <taxon>Pleosporomycetidae</taxon>
        <taxon>Pleosporales</taxon>
        <taxon>Pleosporales incertae sedis</taxon>
        <taxon>Lojkania</taxon>
    </lineage>
</organism>
<name>A0A9P4MWY3_9PLEO</name>
<keyword evidence="3" id="KW-0689">Ribosomal protein</keyword>
<keyword evidence="9" id="KW-1185">Reference proteome</keyword>
<dbReference type="InterPro" id="IPR036249">
    <property type="entry name" value="Thioredoxin-like_sf"/>
</dbReference>
<dbReference type="FunFam" id="3.40.30.10:FF:000173">
    <property type="entry name" value="Mitochondrial 54S ribosomal protein"/>
    <property type="match status" value="1"/>
</dbReference>
<dbReference type="GO" id="GO:0032543">
    <property type="term" value="P:mitochondrial translation"/>
    <property type="evidence" value="ECO:0007669"/>
    <property type="project" value="InterPro"/>
</dbReference>
<comment type="caution">
    <text evidence="8">The sequence shown here is derived from an EMBL/GenBank/DDBJ whole genome shotgun (WGS) entry which is preliminary data.</text>
</comment>
<evidence type="ECO:0000259" key="7">
    <source>
        <dbReference type="SMART" id="SM00916"/>
    </source>
</evidence>
<dbReference type="OrthoDB" id="88at2759"/>
<comment type="subcellular location">
    <subcellularLocation>
        <location evidence="1">Mitochondrion</location>
    </subcellularLocation>
</comment>
<evidence type="ECO:0000256" key="6">
    <source>
        <dbReference type="ARBA" id="ARBA00035188"/>
    </source>
</evidence>
<dbReference type="SUPFAM" id="SSF52833">
    <property type="entry name" value="Thioredoxin-like"/>
    <property type="match status" value="1"/>
</dbReference>
<evidence type="ECO:0000256" key="2">
    <source>
        <dbReference type="ARBA" id="ARBA00006073"/>
    </source>
</evidence>
<keyword evidence="4" id="KW-0496">Mitochondrion</keyword>
<dbReference type="SMART" id="SM00916">
    <property type="entry name" value="L51_S25_CI-B8"/>
    <property type="match status" value="1"/>
</dbReference>
<gene>
    <name evidence="8" type="ORF">CC78DRAFT_588236</name>
</gene>
<dbReference type="InterPro" id="IPR039927">
    <property type="entry name" value="Ribosomal_mL43"/>
</dbReference>
<evidence type="ECO:0000256" key="4">
    <source>
        <dbReference type="ARBA" id="ARBA00023128"/>
    </source>
</evidence>
<dbReference type="Pfam" id="PF05047">
    <property type="entry name" value="L51_S25_CI-B8"/>
    <property type="match status" value="1"/>
</dbReference>
<keyword evidence="5" id="KW-0687">Ribonucleoprotein</keyword>
<dbReference type="GO" id="GO:0005762">
    <property type="term" value="C:mitochondrial large ribosomal subunit"/>
    <property type="evidence" value="ECO:0007669"/>
    <property type="project" value="TreeGrafter"/>
</dbReference>